<sequence length="155" mass="17568">LAAFFGSSLTNIIWVLALFSWSHPARIVRSQVMALKEQGYVQMAKSYGAGDFYVIFRHLLPELIPILAVSMVRLSGMAIVTEAGLSFLGLGDPTSRSWGLIINHALNFSGIYFTPFWKWWLLYPWLFLTLLITGLALFGRDLERIADPRILKGRY</sequence>
<dbReference type="Gene3D" id="1.10.3720.10">
    <property type="entry name" value="MetI-like"/>
    <property type="match status" value="1"/>
</dbReference>
<dbReference type="GO" id="GO:0055085">
    <property type="term" value="P:transmembrane transport"/>
    <property type="evidence" value="ECO:0007669"/>
    <property type="project" value="InterPro"/>
</dbReference>
<evidence type="ECO:0000313" key="9">
    <source>
        <dbReference type="EMBL" id="RQD77146.1"/>
    </source>
</evidence>
<evidence type="ECO:0000256" key="1">
    <source>
        <dbReference type="ARBA" id="ARBA00004651"/>
    </source>
</evidence>
<dbReference type="InterPro" id="IPR000515">
    <property type="entry name" value="MetI-like"/>
</dbReference>
<keyword evidence="3" id="KW-1003">Cell membrane</keyword>
<dbReference type="CDD" id="cd06261">
    <property type="entry name" value="TM_PBP2"/>
    <property type="match status" value="1"/>
</dbReference>
<evidence type="ECO:0000256" key="5">
    <source>
        <dbReference type="ARBA" id="ARBA00022989"/>
    </source>
</evidence>
<protein>
    <submittedName>
        <fullName evidence="9">ABC transporter permease</fullName>
    </submittedName>
</protein>
<evidence type="ECO:0000259" key="8">
    <source>
        <dbReference type="PROSITE" id="PS50928"/>
    </source>
</evidence>
<dbReference type="SUPFAM" id="SSF161098">
    <property type="entry name" value="MetI-like"/>
    <property type="match status" value="1"/>
</dbReference>
<evidence type="ECO:0000313" key="10">
    <source>
        <dbReference type="Proteomes" id="UP000285138"/>
    </source>
</evidence>
<keyword evidence="4 7" id="KW-0812">Transmembrane</keyword>
<evidence type="ECO:0000256" key="3">
    <source>
        <dbReference type="ARBA" id="ARBA00022475"/>
    </source>
</evidence>
<comment type="similarity">
    <text evidence="7">Belongs to the binding-protein-dependent transport system permease family.</text>
</comment>
<dbReference type="InterPro" id="IPR050366">
    <property type="entry name" value="BP-dependent_transpt_permease"/>
</dbReference>
<feature type="transmembrane region" description="Helical" evidence="7">
    <location>
        <begin position="120"/>
        <end position="139"/>
    </location>
</feature>
<keyword evidence="2 7" id="KW-0813">Transport</keyword>
<dbReference type="PANTHER" id="PTHR43386">
    <property type="entry name" value="OLIGOPEPTIDE TRANSPORT SYSTEM PERMEASE PROTEIN APPC"/>
    <property type="match status" value="1"/>
</dbReference>
<keyword evidence="5 7" id="KW-1133">Transmembrane helix</keyword>
<keyword evidence="6 7" id="KW-0472">Membrane</keyword>
<proteinExistence type="inferred from homology"/>
<evidence type="ECO:0000256" key="2">
    <source>
        <dbReference type="ARBA" id="ARBA00022448"/>
    </source>
</evidence>
<evidence type="ECO:0000256" key="4">
    <source>
        <dbReference type="ARBA" id="ARBA00022692"/>
    </source>
</evidence>
<dbReference type="InterPro" id="IPR035906">
    <property type="entry name" value="MetI-like_sf"/>
</dbReference>
<accession>A0A424YGN2</accession>
<reference evidence="9 10" key="1">
    <citation type="submission" date="2018-08" db="EMBL/GenBank/DDBJ databases">
        <title>The metabolism and importance of syntrophic acetate oxidation coupled to methane or sulfide production in haloalkaline environments.</title>
        <authorList>
            <person name="Timmers P.H.A."/>
            <person name="Vavourakis C.D."/>
            <person name="Sorokin D.Y."/>
            <person name="Sinninghe Damste J.S."/>
            <person name="Muyzer G."/>
            <person name="Stams A.J.M."/>
            <person name="Plugge C.M."/>
        </authorList>
    </citation>
    <scope>NUCLEOTIDE SEQUENCE [LARGE SCALE GENOMIC DNA]</scope>
    <source>
        <strain evidence="9">MSAO_Bac1</strain>
    </source>
</reference>
<comment type="caution">
    <text evidence="9">The sequence shown here is derived from an EMBL/GenBank/DDBJ whole genome shotgun (WGS) entry which is preliminary data.</text>
</comment>
<dbReference type="PROSITE" id="PS50928">
    <property type="entry name" value="ABC_TM1"/>
    <property type="match status" value="1"/>
</dbReference>
<feature type="non-terminal residue" evidence="9">
    <location>
        <position position="1"/>
    </location>
</feature>
<comment type="subcellular location">
    <subcellularLocation>
        <location evidence="1 7">Cell membrane</location>
        <topology evidence="1 7">Multi-pass membrane protein</topology>
    </subcellularLocation>
</comment>
<dbReference type="PANTHER" id="PTHR43386:SF1">
    <property type="entry name" value="D,D-DIPEPTIDE TRANSPORT SYSTEM PERMEASE PROTEIN DDPC-RELATED"/>
    <property type="match status" value="1"/>
</dbReference>
<dbReference type="EMBL" id="QZAA01000082">
    <property type="protein sequence ID" value="RQD77146.1"/>
    <property type="molecule type" value="Genomic_DNA"/>
</dbReference>
<dbReference type="Proteomes" id="UP000285138">
    <property type="component" value="Unassembled WGS sequence"/>
</dbReference>
<organism evidence="9 10">
    <name type="scientific">Candidatus Syntrophonatronum acetioxidans</name>
    <dbReference type="NCBI Taxonomy" id="1795816"/>
    <lineage>
        <taxon>Bacteria</taxon>
        <taxon>Bacillati</taxon>
        <taxon>Bacillota</taxon>
        <taxon>Clostridia</taxon>
        <taxon>Eubacteriales</taxon>
        <taxon>Syntrophomonadaceae</taxon>
        <taxon>Candidatus Syntrophonatronum</taxon>
    </lineage>
</organism>
<dbReference type="AlphaFoldDB" id="A0A424YGN2"/>
<comment type="caution">
    <text evidence="7">Lacks conserved residue(s) required for the propagation of feature annotation.</text>
</comment>
<dbReference type="Pfam" id="PF00528">
    <property type="entry name" value="BPD_transp_1"/>
    <property type="match status" value="1"/>
</dbReference>
<feature type="domain" description="ABC transmembrane type-1" evidence="8">
    <location>
        <begin position="1"/>
        <end position="139"/>
    </location>
</feature>
<evidence type="ECO:0000256" key="7">
    <source>
        <dbReference type="RuleBase" id="RU363032"/>
    </source>
</evidence>
<gene>
    <name evidence="9" type="ORF">D5R97_03045</name>
</gene>
<evidence type="ECO:0000256" key="6">
    <source>
        <dbReference type="ARBA" id="ARBA00023136"/>
    </source>
</evidence>
<name>A0A424YGN2_9FIRM</name>
<dbReference type="GO" id="GO:0005886">
    <property type="term" value="C:plasma membrane"/>
    <property type="evidence" value="ECO:0007669"/>
    <property type="project" value="UniProtKB-SubCell"/>
</dbReference>